<dbReference type="InterPro" id="IPR016166">
    <property type="entry name" value="FAD-bd_PCMH"/>
</dbReference>
<comment type="cofactor">
    <cofactor evidence="18">
        <name>Mo-molybdopterin</name>
        <dbReference type="ChEBI" id="CHEBI:71302"/>
    </cofactor>
    <text evidence="18">Binds 1 Mo-molybdopterin (Mo-MPT) cofactor per subunit.</text>
</comment>
<comment type="caution">
    <text evidence="21">The sequence shown here is derived from an EMBL/GenBank/DDBJ whole genome shotgun (WGS) entry which is preliminary data.</text>
</comment>
<dbReference type="Pfam" id="PF01799">
    <property type="entry name" value="Fer2_2"/>
    <property type="match status" value="1"/>
</dbReference>
<keyword evidence="12 18" id="KW-0411">Iron-sulfur</keyword>
<dbReference type="InterPro" id="IPR002888">
    <property type="entry name" value="2Fe-2S-bd"/>
</dbReference>
<dbReference type="InterPro" id="IPR001041">
    <property type="entry name" value="2Fe-2S_ferredoxin-type"/>
</dbReference>
<dbReference type="CDD" id="cd00207">
    <property type="entry name" value="fer2"/>
    <property type="match status" value="1"/>
</dbReference>
<evidence type="ECO:0000256" key="9">
    <source>
        <dbReference type="ARBA" id="ARBA00022827"/>
    </source>
</evidence>
<dbReference type="EMBL" id="WIXP02000010">
    <property type="protein sequence ID" value="KAF6204373.1"/>
    <property type="molecule type" value="Genomic_DNA"/>
</dbReference>
<name>A0A8S9X5X8_APOLU</name>
<feature type="binding site" evidence="18">
    <location>
        <position position="88"/>
    </location>
    <ligand>
        <name>[2Fe-2S] cluster</name>
        <dbReference type="ChEBI" id="CHEBI:190135"/>
        <label>1</label>
    </ligand>
</feature>
<dbReference type="PROSITE" id="PS00197">
    <property type="entry name" value="2FE2S_FER_1"/>
    <property type="match status" value="1"/>
</dbReference>
<dbReference type="Pfam" id="PF03450">
    <property type="entry name" value="CO_deh_flav_C"/>
    <property type="match status" value="1"/>
</dbReference>
<dbReference type="InterPro" id="IPR036010">
    <property type="entry name" value="2Fe-2S_ferredoxin-like_sf"/>
</dbReference>
<dbReference type="FunFam" id="3.30.390.50:FF:000003">
    <property type="entry name" value="Aldehyde oxidase1"/>
    <property type="match status" value="1"/>
</dbReference>
<keyword evidence="22" id="KW-1185">Reference proteome</keyword>
<dbReference type="SUPFAM" id="SSF54292">
    <property type="entry name" value="2Fe-2S ferredoxin-like"/>
    <property type="match status" value="1"/>
</dbReference>
<evidence type="ECO:0000259" key="20">
    <source>
        <dbReference type="PROSITE" id="PS51387"/>
    </source>
</evidence>
<proteinExistence type="inferred from homology"/>
<dbReference type="InterPro" id="IPR036884">
    <property type="entry name" value="2Fe-2S-bd_dom_sf"/>
</dbReference>
<evidence type="ECO:0000256" key="7">
    <source>
        <dbReference type="ARBA" id="ARBA00022714"/>
    </source>
</evidence>
<dbReference type="GO" id="GO:0005506">
    <property type="term" value="F:iron ion binding"/>
    <property type="evidence" value="ECO:0007669"/>
    <property type="project" value="InterPro"/>
</dbReference>
<dbReference type="InterPro" id="IPR016167">
    <property type="entry name" value="FAD-bd_PCMH_sub1"/>
</dbReference>
<evidence type="ECO:0000256" key="16">
    <source>
        <dbReference type="PIRSR" id="PIRSR000127-1"/>
    </source>
</evidence>
<dbReference type="InterPro" id="IPR037165">
    <property type="entry name" value="AldOxase/xan_DH_Mopterin-bd_sf"/>
</dbReference>
<evidence type="ECO:0000256" key="3">
    <source>
        <dbReference type="ARBA" id="ARBA00006849"/>
    </source>
</evidence>
<dbReference type="PROSITE" id="PS51387">
    <property type="entry name" value="FAD_PCMH"/>
    <property type="match status" value="1"/>
</dbReference>
<dbReference type="SUPFAM" id="SSF47741">
    <property type="entry name" value="CO dehydrogenase ISP C-domain like"/>
    <property type="match status" value="1"/>
</dbReference>
<evidence type="ECO:0000256" key="14">
    <source>
        <dbReference type="ARBA" id="ARBA00023140"/>
    </source>
</evidence>
<dbReference type="InterPro" id="IPR005107">
    <property type="entry name" value="CO_DH_flav_C"/>
</dbReference>
<dbReference type="InterPro" id="IPR046867">
    <property type="entry name" value="AldOxase/xan_DH_MoCoBD2"/>
</dbReference>
<evidence type="ECO:0000256" key="17">
    <source>
        <dbReference type="PIRSR" id="PIRSR000127-2"/>
    </source>
</evidence>
<dbReference type="InterPro" id="IPR016169">
    <property type="entry name" value="FAD-bd_PCMH_sub2"/>
</dbReference>
<evidence type="ECO:0000256" key="11">
    <source>
        <dbReference type="ARBA" id="ARBA00023004"/>
    </source>
</evidence>
<keyword evidence="14" id="KW-0576">Peroxisome</keyword>
<comment type="similarity">
    <text evidence="3">Belongs to the xanthine dehydrogenase family.</text>
</comment>
<keyword evidence="13" id="KW-0520">NAD</keyword>
<dbReference type="Gene3D" id="3.30.390.50">
    <property type="entry name" value="CO dehydrogenase flavoprotein, C-terminal domain"/>
    <property type="match status" value="1"/>
</dbReference>
<evidence type="ECO:0008006" key="23">
    <source>
        <dbReference type="Google" id="ProtNLM"/>
    </source>
</evidence>
<dbReference type="AlphaFoldDB" id="A0A8S9X5X8"/>
<evidence type="ECO:0000256" key="1">
    <source>
        <dbReference type="ARBA" id="ARBA00001974"/>
    </source>
</evidence>
<accession>A0A8S9X5X8</accession>
<keyword evidence="7 18" id="KW-0001">2Fe-2S</keyword>
<dbReference type="Pfam" id="PF00111">
    <property type="entry name" value="Fer2"/>
    <property type="match status" value="1"/>
</dbReference>
<feature type="binding site" evidence="18">
    <location>
        <position position="131"/>
    </location>
    <ligand>
        <name>[2Fe-2S] cluster</name>
        <dbReference type="ChEBI" id="CHEBI:190135"/>
        <label>2</label>
    </ligand>
</feature>
<dbReference type="Proteomes" id="UP000466442">
    <property type="component" value="Unassembled WGS sequence"/>
</dbReference>
<feature type="binding site" evidence="18">
    <location>
        <position position="1031"/>
    </location>
    <ligand>
        <name>Mo-molybdopterin</name>
        <dbReference type="ChEBI" id="CHEBI:71302"/>
    </ligand>
    <ligandPart>
        <name>Mo</name>
        <dbReference type="ChEBI" id="CHEBI:28685"/>
    </ligandPart>
</feature>
<dbReference type="FunFam" id="3.30.465.10:FF:000013">
    <property type="entry name" value="Aldehyde oxidase"/>
    <property type="match status" value="1"/>
</dbReference>
<sequence length="1261" mass="138947">MGQTQSQTVATKNVRYESTIDVSINGKIYSVTNDVPAGTSLNTFIREHAQLKGTKFMCQEGGCGACIVSVQSTHQVTGMIRTYSVNSCLIPIFACHGWSITTIEGLGSEASGYHDIQKRLAAASGTQCGYCSPGMIMNMNSLLENNSEITMKDVENSLSGNICRCTGYRPILDAFKSFAKDAPIDLTTKLLDIEDACFPRKNRCDGTRCGNKCCNIVCLPLLDRRRVFLDWGDGTTWYRPTSIKEIFEVLDMIGDSTYTLVCGHTGQGVYRITEAPTVMIDVNGVPELFTSSVSNDGITLGGNVSLDEAMEFLRKHSKEQPSQYSYCGAIADHMELVGNVPIRNVGSLAGNLLLKHQHPEFPSDVFLLLETIGATVTIDCVTGVPLTVGMEEFLSINMRLKILSKITLPPLDERTFTLSTYKIMPRAQNSDAYVNAGFLFNLDKEKAFEVMSKPRIVYGGINPQFVHASATEDTLVGKSLLAEDSLQNALEVLEGELNPDHVPPDASSDYRKGLALSLLYKFVLSLDPDSVGEAYQSGGHALERPLSSGTQDFESDPSLWPLNKSVPKLEGLMQCAGETEYTNDQPSMKDEVWAQLVVCDRAVGFIENIDPSDALKIPGVVAFFRAEDIPGENCFLRVPGDKQDKIFAVGQTDYAGQALGVIVAESQTVASDAAKRVRINYSKVDPPVLEISEVVDKKLNDRIIQFDMITPKKKKSDIKFKVNGRWELKGQYHFMMETLTCITVPKENHLEVYSSTQYPASVQEAISRALGIPAHRVSITVGRLGGGYGAKLDRTNHTSAVCALAAHLLHRPVRMVLNLETNMEWMGKRMPNLCDYEVGVNDSGVIQYLNADIYQDNGNTPSKFIAVHSLKHAGNGYDMSTHGYTMYGVLTNHAWNTWCRAPGSTEHISLIENIMEHIAITTNKDPVSSSQYYSRLKQVDDFNTRNRWKKRGINVSTMTYPFYYRAHFHAHVSIFASDGTVAISHGGVEMGQGINTKAVQVAAKFLGVDMEMITVRPLTAFESPNNSRTGGCQGSDSVCYAVMMCCKELNRRLAPYKKKLGQSADWKTVVKAADSAHVNLHHSYMFTPKDQGKPFDICGVVVTEVEIDVLTGQYQICRVDLLEDAGQCVSPEVDIGQIEGSFVMGLGYYTSEELVYNDETGRLLSNRTWNYKPPGAKDIPADFRISLRKNAFNPDGVLGSKATGEPAFCLSCSVVFAIRNAVLTARRNSGLAETWLELNPPCTVEKIWLACNNNLKAFKLH</sequence>
<dbReference type="Pfam" id="PF02738">
    <property type="entry name" value="MoCoBD_1"/>
    <property type="match status" value="1"/>
</dbReference>
<feature type="binding site" evidence="18">
    <location>
        <position position="63"/>
    </location>
    <ligand>
        <name>[2Fe-2S] cluster</name>
        <dbReference type="ChEBI" id="CHEBI:190135"/>
        <label>1</label>
    </ligand>
</feature>
<keyword evidence="6" id="KW-0285">Flavoprotein</keyword>
<dbReference type="PIRSF" id="PIRSF000127">
    <property type="entry name" value="Xanthine_DH"/>
    <property type="match status" value="1"/>
</dbReference>
<feature type="binding site" evidence="18">
    <location>
        <position position="128"/>
    </location>
    <ligand>
        <name>[2Fe-2S] cluster</name>
        <dbReference type="ChEBI" id="CHEBI:190135"/>
        <label>2</label>
    </ligand>
</feature>
<dbReference type="GO" id="GO:0051537">
    <property type="term" value="F:2 iron, 2 sulfur cluster binding"/>
    <property type="evidence" value="ECO:0007669"/>
    <property type="project" value="UniProtKB-KW"/>
</dbReference>
<keyword evidence="9 17" id="KW-0274">FAD</keyword>
<keyword evidence="5 18" id="KW-0500">Molybdenum</keyword>
<evidence type="ECO:0000256" key="5">
    <source>
        <dbReference type="ARBA" id="ARBA00022505"/>
    </source>
</evidence>
<evidence type="ECO:0000256" key="2">
    <source>
        <dbReference type="ARBA" id="ARBA00004275"/>
    </source>
</evidence>
<comment type="cofactor">
    <cofactor evidence="18">
        <name>[2Fe-2S] cluster</name>
        <dbReference type="ChEBI" id="CHEBI:190135"/>
    </cofactor>
    <text evidence="18">Binds 2 [2Fe-2S] clusters.</text>
</comment>
<gene>
    <name evidence="21" type="ORF">GE061_002714</name>
</gene>
<dbReference type="Gene3D" id="3.30.465.10">
    <property type="match status" value="1"/>
</dbReference>
<dbReference type="InterPro" id="IPR000674">
    <property type="entry name" value="Ald_Oxase/Xan_DH_a/b"/>
</dbReference>
<evidence type="ECO:0000256" key="18">
    <source>
        <dbReference type="PIRSR" id="PIRSR000127-3"/>
    </source>
</evidence>
<dbReference type="Gene3D" id="3.30.43.10">
    <property type="entry name" value="Uridine Diphospho-n-acetylenolpyruvylglucosamine Reductase, domain 2"/>
    <property type="match status" value="1"/>
</dbReference>
<comment type="cofactor">
    <cofactor evidence="1 17">
        <name>FAD</name>
        <dbReference type="ChEBI" id="CHEBI:57692"/>
    </cofactor>
</comment>
<dbReference type="PANTHER" id="PTHR11908">
    <property type="entry name" value="XANTHINE DEHYDROGENASE"/>
    <property type="match status" value="1"/>
</dbReference>
<dbReference type="PROSITE" id="PS51085">
    <property type="entry name" value="2FE2S_FER_2"/>
    <property type="match status" value="1"/>
</dbReference>
<dbReference type="SMART" id="SM01092">
    <property type="entry name" value="CO_deh_flav_C"/>
    <property type="match status" value="1"/>
</dbReference>
<dbReference type="SUPFAM" id="SSF56176">
    <property type="entry name" value="FAD-binding/transporter-associated domain-like"/>
    <property type="match status" value="1"/>
</dbReference>
<feature type="binding site" evidence="17">
    <location>
        <begin position="347"/>
        <end position="351"/>
    </location>
    <ligand>
        <name>FAD</name>
        <dbReference type="ChEBI" id="CHEBI:57692"/>
    </ligand>
</feature>
<keyword evidence="8 18" id="KW-0479">Metal-binding</keyword>
<keyword evidence="11 18" id="KW-0408">Iron</keyword>
<feature type="active site" description="Proton acceptor" evidence="16">
    <location>
        <position position="1205"/>
    </location>
</feature>
<dbReference type="InterPro" id="IPR036683">
    <property type="entry name" value="CO_DH_flav_C_dom_sf"/>
</dbReference>
<dbReference type="Pfam" id="PF20256">
    <property type="entry name" value="MoCoBD_2"/>
    <property type="match status" value="1"/>
</dbReference>
<evidence type="ECO:0000256" key="10">
    <source>
        <dbReference type="ARBA" id="ARBA00023002"/>
    </source>
</evidence>
<evidence type="ECO:0000256" key="13">
    <source>
        <dbReference type="ARBA" id="ARBA00023027"/>
    </source>
</evidence>
<feature type="binding site" evidence="17">
    <location>
        <position position="403"/>
    </location>
    <ligand>
        <name>FAD</name>
        <dbReference type="ChEBI" id="CHEBI:57692"/>
    </ligand>
</feature>
<feature type="binding site" evidence="18">
    <location>
        <position position="58"/>
    </location>
    <ligand>
        <name>[2Fe-2S] cluster</name>
        <dbReference type="ChEBI" id="CHEBI:190135"/>
        <label>1</label>
    </ligand>
</feature>
<dbReference type="OrthoDB" id="6594808at2759"/>
<dbReference type="SUPFAM" id="SSF54665">
    <property type="entry name" value="CO dehydrogenase molybdoprotein N-domain-like"/>
    <property type="match status" value="1"/>
</dbReference>
<dbReference type="GO" id="GO:0005777">
    <property type="term" value="C:peroxisome"/>
    <property type="evidence" value="ECO:0007669"/>
    <property type="project" value="UniProtKB-SubCell"/>
</dbReference>
<dbReference type="GO" id="GO:0016491">
    <property type="term" value="F:oxidoreductase activity"/>
    <property type="evidence" value="ECO:0007669"/>
    <property type="project" value="UniProtKB-KW"/>
</dbReference>
<evidence type="ECO:0000256" key="6">
    <source>
        <dbReference type="ARBA" id="ARBA00022630"/>
    </source>
</evidence>
<evidence type="ECO:0000256" key="4">
    <source>
        <dbReference type="ARBA" id="ARBA00011738"/>
    </source>
</evidence>
<dbReference type="InterPro" id="IPR002346">
    <property type="entry name" value="Mopterin_DH_FAD-bd"/>
</dbReference>
<feature type="domain" description="FAD-binding PCMH-type" evidence="20">
    <location>
        <begin position="230"/>
        <end position="413"/>
    </location>
</feature>
<evidence type="ECO:0000256" key="8">
    <source>
        <dbReference type="ARBA" id="ARBA00022723"/>
    </source>
</evidence>
<organism evidence="21 22">
    <name type="scientific">Apolygus lucorum</name>
    <name type="common">Small green plant bug</name>
    <name type="synonym">Lygocoris lucorum</name>
    <dbReference type="NCBI Taxonomy" id="248454"/>
    <lineage>
        <taxon>Eukaryota</taxon>
        <taxon>Metazoa</taxon>
        <taxon>Ecdysozoa</taxon>
        <taxon>Arthropoda</taxon>
        <taxon>Hexapoda</taxon>
        <taxon>Insecta</taxon>
        <taxon>Pterygota</taxon>
        <taxon>Neoptera</taxon>
        <taxon>Paraneoptera</taxon>
        <taxon>Hemiptera</taxon>
        <taxon>Heteroptera</taxon>
        <taxon>Panheteroptera</taxon>
        <taxon>Cimicomorpha</taxon>
        <taxon>Miridae</taxon>
        <taxon>Mirini</taxon>
        <taxon>Apolygus</taxon>
    </lineage>
</organism>
<dbReference type="Pfam" id="PF01315">
    <property type="entry name" value="Ald_Xan_dh_C"/>
    <property type="match status" value="1"/>
</dbReference>
<dbReference type="InterPro" id="IPR036318">
    <property type="entry name" value="FAD-bd_PCMH-like_sf"/>
</dbReference>
<dbReference type="SUPFAM" id="SSF56003">
    <property type="entry name" value="Molybdenum cofactor-binding domain"/>
    <property type="match status" value="1"/>
</dbReference>
<evidence type="ECO:0000313" key="22">
    <source>
        <dbReference type="Proteomes" id="UP000466442"/>
    </source>
</evidence>
<evidence type="ECO:0000256" key="15">
    <source>
        <dbReference type="ARBA" id="ARBA00034078"/>
    </source>
</evidence>
<dbReference type="FunFam" id="3.30.365.10:FF:000001">
    <property type="entry name" value="Xanthine dehydrogenase oxidase"/>
    <property type="match status" value="1"/>
</dbReference>
<feature type="binding site" evidence="18">
    <location>
        <position position="163"/>
    </location>
    <ligand>
        <name>[2Fe-2S] cluster</name>
        <dbReference type="ChEBI" id="CHEBI:190135"/>
        <label>2</label>
    </ligand>
</feature>
<dbReference type="Gene3D" id="3.30.365.10">
    <property type="entry name" value="Aldehyde oxidase/xanthine dehydrogenase, molybdopterin binding domain"/>
    <property type="match status" value="4"/>
</dbReference>
<protein>
    <recommendedName>
        <fullName evidence="23">FAD-binding PCMH-type domain-containing protein</fullName>
    </recommendedName>
</protein>
<feature type="binding site" evidence="18">
    <location>
        <position position="165"/>
    </location>
    <ligand>
        <name>[2Fe-2S] cluster</name>
        <dbReference type="ChEBI" id="CHEBI:190135"/>
        <label>2</label>
    </ligand>
</feature>
<dbReference type="InterPro" id="IPR012675">
    <property type="entry name" value="Beta-grasp_dom_sf"/>
</dbReference>
<dbReference type="SMART" id="SM01008">
    <property type="entry name" value="Ald_Xan_dh_C"/>
    <property type="match status" value="1"/>
</dbReference>
<dbReference type="Gene3D" id="3.90.1170.50">
    <property type="entry name" value="Aldehyde oxidase/xanthine dehydrogenase, a/b hammerhead"/>
    <property type="match status" value="1"/>
</dbReference>
<comment type="subunit">
    <text evidence="4">Homodimer.</text>
</comment>
<feature type="binding site" evidence="18">
    <location>
        <position position="757"/>
    </location>
    <ligand>
        <name>Mo-molybdopterin</name>
        <dbReference type="ChEBI" id="CHEBI:71302"/>
    </ligand>
    <ligandPart>
        <name>Mo</name>
        <dbReference type="ChEBI" id="CHEBI:28685"/>
    </ligandPart>
</feature>
<dbReference type="Gene3D" id="3.10.20.30">
    <property type="match status" value="1"/>
</dbReference>
<comment type="subcellular location">
    <subcellularLocation>
        <location evidence="2">Peroxisome</location>
    </subcellularLocation>
</comment>
<dbReference type="PANTHER" id="PTHR11908:SF132">
    <property type="entry name" value="ALDEHYDE OXIDASE 1-RELATED"/>
    <property type="match status" value="1"/>
</dbReference>
<feature type="domain" description="2Fe-2S ferredoxin-type" evidence="19">
    <location>
        <begin position="18"/>
        <end position="106"/>
    </location>
</feature>
<evidence type="ECO:0000259" key="19">
    <source>
        <dbReference type="PROSITE" id="PS51085"/>
    </source>
</evidence>
<dbReference type="Pfam" id="PF00941">
    <property type="entry name" value="FAD_binding_5"/>
    <property type="match status" value="1"/>
</dbReference>
<dbReference type="FunFam" id="3.30.365.10:FF:000002">
    <property type="entry name" value="Xanthine dehydrogenase oxidase"/>
    <property type="match status" value="1"/>
</dbReference>
<evidence type="ECO:0000313" key="21">
    <source>
        <dbReference type="EMBL" id="KAF6204373.1"/>
    </source>
</evidence>
<dbReference type="FunFam" id="3.10.20.30:FF:000012">
    <property type="entry name" value="Xanthine dehydrogenase/oxidase"/>
    <property type="match status" value="1"/>
</dbReference>
<dbReference type="GO" id="GO:0071949">
    <property type="term" value="F:FAD binding"/>
    <property type="evidence" value="ECO:0007669"/>
    <property type="project" value="InterPro"/>
</dbReference>
<reference evidence="21" key="1">
    <citation type="journal article" date="2021" name="Mol. Ecol. Resour.">
        <title>Apolygus lucorum genome provides insights into omnivorousness and mesophyll feeding.</title>
        <authorList>
            <person name="Liu Y."/>
            <person name="Liu H."/>
            <person name="Wang H."/>
            <person name="Huang T."/>
            <person name="Liu B."/>
            <person name="Yang B."/>
            <person name="Yin L."/>
            <person name="Li B."/>
            <person name="Zhang Y."/>
            <person name="Zhang S."/>
            <person name="Jiang F."/>
            <person name="Zhang X."/>
            <person name="Ren Y."/>
            <person name="Wang B."/>
            <person name="Wang S."/>
            <person name="Lu Y."/>
            <person name="Wu K."/>
            <person name="Fan W."/>
            <person name="Wang G."/>
        </authorList>
    </citation>
    <scope>NUCLEOTIDE SEQUENCE</scope>
    <source>
        <strain evidence="21">12Hb</strain>
    </source>
</reference>
<dbReference type="InterPro" id="IPR006058">
    <property type="entry name" value="2Fe2S_fd_BS"/>
</dbReference>
<dbReference type="InterPro" id="IPR036856">
    <property type="entry name" value="Ald_Oxase/Xan_DH_a/b_sf"/>
</dbReference>
<keyword evidence="10" id="KW-0560">Oxidoreductase</keyword>
<feature type="binding site" evidence="18">
    <location>
        <position position="900"/>
    </location>
    <ligand>
        <name>Mo-molybdopterin</name>
        <dbReference type="ChEBI" id="CHEBI:71302"/>
    </ligand>
    <ligandPart>
        <name>Mo</name>
        <dbReference type="ChEBI" id="CHEBI:28685"/>
    </ligandPart>
</feature>
<dbReference type="SUPFAM" id="SSF55447">
    <property type="entry name" value="CO dehydrogenase flavoprotein C-terminal domain-like"/>
    <property type="match status" value="1"/>
</dbReference>
<dbReference type="InterPro" id="IPR016208">
    <property type="entry name" value="Ald_Oxase/xanthine_DH-like"/>
</dbReference>
<feature type="binding site" evidence="18">
    <location>
        <position position="66"/>
    </location>
    <ligand>
        <name>[2Fe-2S] cluster</name>
        <dbReference type="ChEBI" id="CHEBI:190135"/>
        <label>1</label>
    </ligand>
</feature>
<comment type="cofactor">
    <cofactor evidence="15">
        <name>[2Fe-2S] cluster</name>
        <dbReference type="ChEBI" id="CHEBI:190135"/>
    </cofactor>
</comment>
<dbReference type="Gene3D" id="1.10.150.120">
    <property type="entry name" value="[2Fe-2S]-binding domain"/>
    <property type="match status" value="1"/>
</dbReference>
<dbReference type="InterPro" id="IPR008274">
    <property type="entry name" value="AldOxase/xan_DH_MoCoBD1"/>
</dbReference>
<feature type="binding site" evidence="17">
    <location>
        <position position="422"/>
    </location>
    <ligand>
        <name>FAD</name>
        <dbReference type="ChEBI" id="CHEBI:57692"/>
    </ligand>
</feature>
<evidence type="ECO:0000256" key="12">
    <source>
        <dbReference type="ARBA" id="ARBA00023014"/>
    </source>
</evidence>